<feature type="region of interest" description="Disordered" evidence="1">
    <location>
        <begin position="363"/>
        <end position="391"/>
    </location>
</feature>
<evidence type="ECO:0000313" key="2">
    <source>
        <dbReference type="EMBL" id="ROT71978.1"/>
    </source>
</evidence>
<evidence type="ECO:0000313" key="3">
    <source>
        <dbReference type="Proteomes" id="UP000283509"/>
    </source>
</evidence>
<accession>A0A423T6U4</accession>
<sequence>MLINTFYLHPYITKSSSSLCIILSTHLFPPSSSTHLFTIFIPTSPSSPHLTISHLSIQSLLPTIIILTTLFIHSPHIITSSPSSSTHLLPPSSSTHLFPPSSSTHFLLHPLTSTIHPLTSSHHHHPHTSSHHHLSITSSHPIPPTIIIHSLLPHLHPPSSTIFIHSPLPSSSTSSHHPPHTSSPIIIHSLSPLHPLTSPPLFIHITHYFHHHYPLTSHSPPPTIFIHSPLPTLFIHTPPPTSLSTYSPYPHHHPILTIPTIIIHSPPPTIFIHILTLSPIIIPILTISHHHSITSPSPPPTIFIHILTSSHHHHPHTHHFPPSLSTHLPLTSSTIFIHSPPPTLFIHHLPIFIHPPLPPSFPLTSSPPSSSPYSPFPPSLSTSHTSSHHLSTHLFPPSSIFHPHLLPTSSSHTHPTPPYPPRPMMYGSIGVQIAREMLRAVGPAGLVWDNRGQLINHTVYTNRTLDSLREESECVASVTINLSVEKDAIVEKTAPDTAMEVLAVRSAYQILK</sequence>
<dbReference type="EMBL" id="QCYY01002219">
    <property type="protein sequence ID" value="ROT71978.1"/>
    <property type="molecule type" value="Genomic_DNA"/>
</dbReference>
<reference evidence="2 3" key="2">
    <citation type="submission" date="2019-01" db="EMBL/GenBank/DDBJ databases">
        <title>The decoding of complex shrimp genome reveals the adaptation for benthos swimmer, frequently molting mechanism and breeding impact on genome.</title>
        <authorList>
            <person name="Sun Y."/>
            <person name="Gao Y."/>
            <person name="Yu Y."/>
        </authorList>
    </citation>
    <scope>NUCLEOTIDE SEQUENCE [LARGE SCALE GENOMIC DNA]</scope>
    <source>
        <tissue evidence="2">Muscle</tissue>
    </source>
</reference>
<dbReference type="InterPro" id="IPR024079">
    <property type="entry name" value="MetalloPept_cat_dom_sf"/>
</dbReference>
<evidence type="ECO:0000256" key="1">
    <source>
        <dbReference type="SAM" id="MobiDB-lite"/>
    </source>
</evidence>
<proteinExistence type="predicted"/>
<dbReference type="AlphaFoldDB" id="A0A423T6U4"/>
<dbReference type="GO" id="GO:0008237">
    <property type="term" value="F:metallopeptidase activity"/>
    <property type="evidence" value="ECO:0007669"/>
    <property type="project" value="InterPro"/>
</dbReference>
<gene>
    <name evidence="2" type="ORF">C7M84_009658</name>
</gene>
<feature type="compositionally biased region" description="Low complexity" evidence="1">
    <location>
        <begin position="363"/>
        <end position="385"/>
    </location>
</feature>
<protein>
    <submittedName>
        <fullName evidence="2">Uncharacterized protein</fullName>
    </submittedName>
</protein>
<keyword evidence="3" id="KW-1185">Reference proteome</keyword>
<organism evidence="2 3">
    <name type="scientific">Penaeus vannamei</name>
    <name type="common">Whiteleg shrimp</name>
    <name type="synonym">Litopenaeus vannamei</name>
    <dbReference type="NCBI Taxonomy" id="6689"/>
    <lineage>
        <taxon>Eukaryota</taxon>
        <taxon>Metazoa</taxon>
        <taxon>Ecdysozoa</taxon>
        <taxon>Arthropoda</taxon>
        <taxon>Crustacea</taxon>
        <taxon>Multicrustacea</taxon>
        <taxon>Malacostraca</taxon>
        <taxon>Eumalacostraca</taxon>
        <taxon>Eucarida</taxon>
        <taxon>Decapoda</taxon>
        <taxon>Dendrobranchiata</taxon>
        <taxon>Penaeoidea</taxon>
        <taxon>Penaeidae</taxon>
        <taxon>Penaeus</taxon>
    </lineage>
</organism>
<dbReference type="Gene3D" id="3.40.390.10">
    <property type="entry name" value="Collagenase (Catalytic Domain)"/>
    <property type="match status" value="1"/>
</dbReference>
<reference evidence="2 3" key="1">
    <citation type="submission" date="2018-04" db="EMBL/GenBank/DDBJ databases">
        <authorList>
            <person name="Zhang X."/>
            <person name="Yuan J."/>
            <person name="Li F."/>
            <person name="Xiang J."/>
        </authorList>
    </citation>
    <scope>NUCLEOTIDE SEQUENCE [LARGE SCALE GENOMIC DNA]</scope>
    <source>
        <tissue evidence="2">Muscle</tissue>
    </source>
</reference>
<comment type="caution">
    <text evidence="2">The sequence shown here is derived from an EMBL/GenBank/DDBJ whole genome shotgun (WGS) entry which is preliminary data.</text>
</comment>
<dbReference type="OrthoDB" id="7867452at2759"/>
<dbReference type="Proteomes" id="UP000283509">
    <property type="component" value="Unassembled WGS sequence"/>
</dbReference>
<feature type="region of interest" description="Disordered" evidence="1">
    <location>
        <begin position="118"/>
        <end position="137"/>
    </location>
</feature>
<feature type="compositionally biased region" description="Basic residues" evidence="1">
    <location>
        <begin position="121"/>
        <end position="134"/>
    </location>
</feature>
<name>A0A423T6U4_PENVA</name>